<proteinExistence type="predicted"/>
<gene>
    <name evidence="1" type="ORF">PLEPLA_LOCUS4991</name>
</gene>
<comment type="caution">
    <text evidence="1">The sequence shown here is derived from an EMBL/GenBank/DDBJ whole genome shotgun (WGS) entry which is preliminary data.</text>
</comment>
<accession>A0A9N7TRE6</accession>
<reference evidence="1" key="1">
    <citation type="submission" date="2020-03" db="EMBL/GenBank/DDBJ databases">
        <authorList>
            <person name="Weist P."/>
        </authorList>
    </citation>
    <scope>NUCLEOTIDE SEQUENCE</scope>
</reference>
<evidence type="ECO:0000313" key="1">
    <source>
        <dbReference type="EMBL" id="CAB1417189.1"/>
    </source>
</evidence>
<evidence type="ECO:0000313" key="2">
    <source>
        <dbReference type="Proteomes" id="UP001153269"/>
    </source>
</evidence>
<dbReference type="AlphaFoldDB" id="A0A9N7TRE6"/>
<name>A0A9N7TRE6_PLEPL</name>
<protein>
    <submittedName>
        <fullName evidence="1">Uncharacterized protein</fullName>
    </submittedName>
</protein>
<dbReference type="EMBL" id="CADEAL010000251">
    <property type="protein sequence ID" value="CAB1417189.1"/>
    <property type="molecule type" value="Genomic_DNA"/>
</dbReference>
<keyword evidence="2" id="KW-1185">Reference proteome</keyword>
<dbReference type="Proteomes" id="UP001153269">
    <property type="component" value="Unassembled WGS sequence"/>
</dbReference>
<sequence>MMEDGDINQGRILSHSIFSHLWSITPGMYRCDSAPFLAVHHKLYMKMDDAAPLPPSTQKRSQNILNSNATILSLWGQSVQQRTLGGASVSRALDQSSGFSVELSGRTRRRRLQTEHP</sequence>
<organism evidence="1 2">
    <name type="scientific">Pleuronectes platessa</name>
    <name type="common">European plaice</name>
    <dbReference type="NCBI Taxonomy" id="8262"/>
    <lineage>
        <taxon>Eukaryota</taxon>
        <taxon>Metazoa</taxon>
        <taxon>Chordata</taxon>
        <taxon>Craniata</taxon>
        <taxon>Vertebrata</taxon>
        <taxon>Euteleostomi</taxon>
        <taxon>Actinopterygii</taxon>
        <taxon>Neopterygii</taxon>
        <taxon>Teleostei</taxon>
        <taxon>Neoteleostei</taxon>
        <taxon>Acanthomorphata</taxon>
        <taxon>Carangaria</taxon>
        <taxon>Pleuronectiformes</taxon>
        <taxon>Pleuronectoidei</taxon>
        <taxon>Pleuronectidae</taxon>
        <taxon>Pleuronectes</taxon>
    </lineage>
</organism>